<feature type="transmembrane region" description="Helical" evidence="9">
    <location>
        <begin position="97"/>
        <end position="120"/>
    </location>
</feature>
<protein>
    <submittedName>
        <fullName evidence="11">Sugar porter family MFS transporter</fullName>
    </submittedName>
</protein>
<feature type="transmembrane region" description="Helical" evidence="9">
    <location>
        <begin position="160"/>
        <end position="181"/>
    </location>
</feature>
<evidence type="ECO:0000256" key="5">
    <source>
        <dbReference type="ARBA" id="ARBA00022692"/>
    </source>
</evidence>
<dbReference type="AlphaFoldDB" id="A0A9X7W187"/>
<dbReference type="InterPro" id="IPR005828">
    <property type="entry name" value="MFS_sugar_transport-like"/>
</dbReference>
<dbReference type="PROSITE" id="PS00216">
    <property type="entry name" value="SUGAR_TRANSPORT_1"/>
    <property type="match status" value="1"/>
</dbReference>
<dbReference type="Gene3D" id="1.20.1250.20">
    <property type="entry name" value="MFS general substrate transporter like domains"/>
    <property type="match status" value="1"/>
</dbReference>
<feature type="transmembrane region" description="Helical" evidence="9">
    <location>
        <begin position="74"/>
        <end position="91"/>
    </location>
</feature>
<evidence type="ECO:0000256" key="9">
    <source>
        <dbReference type="SAM" id="Phobius"/>
    </source>
</evidence>
<keyword evidence="4" id="KW-1003">Cell membrane</keyword>
<evidence type="ECO:0000256" key="6">
    <source>
        <dbReference type="ARBA" id="ARBA00022989"/>
    </source>
</evidence>
<dbReference type="PANTHER" id="PTHR48023:SF4">
    <property type="entry name" value="D-XYLOSE-PROTON SYMPORTER-LIKE 2"/>
    <property type="match status" value="1"/>
</dbReference>
<evidence type="ECO:0000256" key="3">
    <source>
        <dbReference type="ARBA" id="ARBA00022448"/>
    </source>
</evidence>
<reference evidence="11 12" key="1">
    <citation type="submission" date="2021-02" db="EMBL/GenBank/DDBJ databases">
        <title>Alicyclobacillus curvatus sp. nov. and Alicyclobacillus mengziensis sp. nov., two acidophilic bacteria isolated from acid mine drainage.</title>
        <authorList>
            <person name="Huang Y."/>
        </authorList>
    </citation>
    <scope>NUCLEOTIDE SEQUENCE [LARGE SCALE GENOMIC DNA]</scope>
    <source>
        <strain evidence="11 12">S30H14</strain>
    </source>
</reference>
<dbReference type="KEGG" id="afx:JZ786_08185"/>
<evidence type="ECO:0000256" key="1">
    <source>
        <dbReference type="ARBA" id="ARBA00004651"/>
    </source>
</evidence>
<feature type="transmembrane region" description="Helical" evidence="9">
    <location>
        <begin position="132"/>
        <end position="154"/>
    </location>
</feature>
<proteinExistence type="inferred from homology"/>
<feature type="domain" description="Major facilitator superfamily (MFS) profile" evidence="10">
    <location>
        <begin position="8"/>
        <end position="427"/>
    </location>
</feature>
<gene>
    <name evidence="11" type="ORF">JZ786_08185</name>
</gene>
<feature type="transmembrane region" description="Helical" evidence="9">
    <location>
        <begin position="372"/>
        <end position="392"/>
    </location>
</feature>
<dbReference type="InterPro" id="IPR003663">
    <property type="entry name" value="Sugar/inositol_transpt"/>
</dbReference>
<dbReference type="SUPFAM" id="SSF103473">
    <property type="entry name" value="MFS general substrate transporter"/>
    <property type="match status" value="1"/>
</dbReference>
<dbReference type="InterPro" id="IPR036259">
    <property type="entry name" value="MFS_trans_sf"/>
</dbReference>
<comment type="similarity">
    <text evidence="2 8">Belongs to the major facilitator superfamily. Sugar transporter (TC 2.A.1.1) family.</text>
</comment>
<comment type="subcellular location">
    <subcellularLocation>
        <location evidence="1">Cell membrane</location>
        <topology evidence="1">Multi-pass membrane protein</topology>
    </subcellularLocation>
</comment>
<name>A0A9X7W187_9BACL</name>
<feature type="transmembrane region" description="Helical" evidence="9">
    <location>
        <begin position="7"/>
        <end position="33"/>
    </location>
</feature>
<feature type="transmembrane region" description="Helical" evidence="9">
    <location>
        <begin position="307"/>
        <end position="328"/>
    </location>
</feature>
<keyword evidence="5 9" id="KW-0812">Transmembrane</keyword>
<keyword evidence="12" id="KW-1185">Reference proteome</keyword>
<dbReference type="Pfam" id="PF00083">
    <property type="entry name" value="Sugar_tr"/>
    <property type="match status" value="1"/>
</dbReference>
<dbReference type="PANTHER" id="PTHR48023">
    <property type="entry name" value="D-XYLOSE-PROTON SYMPORTER-LIKE 2"/>
    <property type="match status" value="1"/>
</dbReference>
<feature type="transmembrane region" description="Helical" evidence="9">
    <location>
        <begin position="398"/>
        <end position="421"/>
    </location>
</feature>
<dbReference type="InterPro" id="IPR005829">
    <property type="entry name" value="Sugar_transporter_CS"/>
</dbReference>
<organism evidence="11 12">
    <name type="scientific">Alicyclobacillus mengziensis</name>
    <dbReference type="NCBI Taxonomy" id="2931921"/>
    <lineage>
        <taxon>Bacteria</taxon>
        <taxon>Bacillati</taxon>
        <taxon>Bacillota</taxon>
        <taxon>Bacilli</taxon>
        <taxon>Bacillales</taxon>
        <taxon>Alicyclobacillaceae</taxon>
        <taxon>Alicyclobacillus</taxon>
    </lineage>
</organism>
<accession>A0A9X7W187</accession>
<dbReference type="CDD" id="cd17359">
    <property type="entry name" value="MFS_XylE_like"/>
    <property type="match status" value="1"/>
</dbReference>
<dbReference type="PROSITE" id="PS50850">
    <property type="entry name" value="MFS"/>
    <property type="match status" value="1"/>
</dbReference>
<evidence type="ECO:0000256" key="4">
    <source>
        <dbReference type="ARBA" id="ARBA00022475"/>
    </source>
</evidence>
<dbReference type="RefSeq" id="WP_206658228.1">
    <property type="nucleotide sequence ID" value="NZ_CP071182.1"/>
</dbReference>
<evidence type="ECO:0000256" key="7">
    <source>
        <dbReference type="ARBA" id="ARBA00023136"/>
    </source>
</evidence>
<keyword evidence="7 9" id="KW-0472">Membrane</keyword>
<keyword evidence="3 8" id="KW-0813">Transport</keyword>
<evidence type="ECO:0000313" key="12">
    <source>
        <dbReference type="Proteomes" id="UP000663505"/>
    </source>
</evidence>
<dbReference type="FunFam" id="1.20.1250.20:FF:000073">
    <property type="entry name" value="MFS myo-inositol transporter, putative"/>
    <property type="match status" value="1"/>
</dbReference>
<feature type="transmembrane region" description="Helical" evidence="9">
    <location>
        <begin position="334"/>
        <end position="360"/>
    </location>
</feature>
<dbReference type="GO" id="GO:0022857">
    <property type="term" value="F:transmembrane transporter activity"/>
    <property type="evidence" value="ECO:0007669"/>
    <property type="project" value="InterPro"/>
</dbReference>
<feature type="transmembrane region" description="Helical" evidence="9">
    <location>
        <begin position="39"/>
        <end position="62"/>
    </location>
</feature>
<dbReference type="InterPro" id="IPR047984">
    <property type="entry name" value="XylE-like"/>
</dbReference>
<keyword evidence="6 9" id="KW-1133">Transmembrane helix</keyword>
<dbReference type="GO" id="GO:1904659">
    <property type="term" value="P:D-glucose transmembrane transport"/>
    <property type="evidence" value="ECO:0007669"/>
    <property type="project" value="TreeGrafter"/>
</dbReference>
<dbReference type="PROSITE" id="PS00217">
    <property type="entry name" value="SUGAR_TRANSPORT_2"/>
    <property type="match status" value="1"/>
</dbReference>
<evidence type="ECO:0000256" key="8">
    <source>
        <dbReference type="RuleBase" id="RU003346"/>
    </source>
</evidence>
<evidence type="ECO:0000313" key="11">
    <source>
        <dbReference type="EMBL" id="QSO48913.1"/>
    </source>
</evidence>
<feature type="transmembrane region" description="Helical" evidence="9">
    <location>
        <begin position="274"/>
        <end position="295"/>
    </location>
</feature>
<dbReference type="InterPro" id="IPR050820">
    <property type="entry name" value="MFS_Sugar_Transporter"/>
</dbReference>
<feature type="transmembrane region" description="Helical" evidence="9">
    <location>
        <begin position="239"/>
        <end position="262"/>
    </location>
</feature>
<evidence type="ECO:0000259" key="10">
    <source>
        <dbReference type="PROSITE" id="PS50850"/>
    </source>
</evidence>
<sequence length="452" mass="48261">MKINNTLIYFFGALGGLLFGYDTGVISGAILFVQKDLHLTAFTEGVVVSSILVGAMIGAAVSGTLTDKLGRKKVVIAGAAIFCIGAIGSALSPTTGVLILFRIMLGLAVGSASTLVPMYLSEMAPTEARGSLSSLNQLMIVIGILLAYIVNYIFSPTGDWRWMLGLAFVPGIILLIGMSLLPESPRWLLKQGREGEARSILDALRKGQGVETEVAEIKATNALEQGGWKDLTSRWVRPALWVAVGLAVFQQIIGCNTVLYYAPTTFKTVGLGNSAAILGTVGIGVVQVIMTIVAVRLIDKVGRKPLLVIGSIGMSLSLLVLGIMHAIYGTSPSVGWMTLICLAAYISFFSISWGPVMWVMLSEIFPLSIRGVGMGIGAVVNWFSNLVVSLTFPSLLKTFGISSLFIGYGIMGILALIFVILKVSETKGRSLEQIEADLRNPVQFKTQTVFEK</sequence>
<evidence type="ECO:0000256" key="2">
    <source>
        <dbReference type="ARBA" id="ARBA00010992"/>
    </source>
</evidence>
<dbReference type="InterPro" id="IPR020846">
    <property type="entry name" value="MFS_dom"/>
</dbReference>
<dbReference type="NCBIfam" id="TIGR00879">
    <property type="entry name" value="SP"/>
    <property type="match status" value="1"/>
</dbReference>
<dbReference type="PRINTS" id="PR00171">
    <property type="entry name" value="SUGRTRNSPORT"/>
</dbReference>
<dbReference type="Proteomes" id="UP000663505">
    <property type="component" value="Chromosome"/>
</dbReference>
<dbReference type="GO" id="GO:0005886">
    <property type="term" value="C:plasma membrane"/>
    <property type="evidence" value="ECO:0007669"/>
    <property type="project" value="UniProtKB-SubCell"/>
</dbReference>
<dbReference type="EMBL" id="CP071182">
    <property type="protein sequence ID" value="QSO48913.1"/>
    <property type="molecule type" value="Genomic_DNA"/>
</dbReference>